<keyword evidence="2" id="KW-0378">Hydrolase</keyword>
<dbReference type="EMBL" id="KI517609">
    <property type="protein sequence ID" value="ESQ37597.1"/>
    <property type="molecule type" value="Genomic_DNA"/>
</dbReference>
<keyword evidence="1" id="KW-0833">Ubl conjugation pathway</keyword>
<organism evidence="5 6">
    <name type="scientific">Eutrema salsugineum</name>
    <name type="common">Saltwater cress</name>
    <name type="synonym">Sisymbrium salsugineum</name>
    <dbReference type="NCBI Taxonomy" id="72664"/>
    <lineage>
        <taxon>Eukaryota</taxon>
        <taxon>Viridiplantae</taxon>
        <taxon>Streptophyta</taxon>
        <taxon>Embryophyta</taxon>
        <taxon>Tracheophyta</taxon>
        <taxon>Spermatophyta</taxon>
        <taxon>Magnoliopsida</taxon>
        <taxon>eudicotyledons</taxon>
        <taxon>Gunneridae</taxon>
        <taxon>Pentapetalae</taxon>
        <taxon>rosids</taxon>
        <taxon>malvids</taxon>
        <taxon>Brassicales</taxon>
        <taxon>Brassicaceae</taxon>
        <taxon>Eutremeae</taxon>
        <taxon>Eutrema</taxon>
    </lineage>
</organism>
<proteinExistence type="predicted"/>
<dbReference type="GO" id="GO:0004843">
    <property type="term" value="F:cysteine-type deubiquitinase activity"/>
    <property type="evidence" value="ECO:0007669"/>
    <property type="project" value="InterPro"/>
</dbReference>
<sequence length="320" mass="37392">METEPSKVEELKKKKETAQKIDPDLATNYEGHETLEPKESEEKPNPTLVSSLDMILKSLWKISVFTKELPSFTEDEYVSELRDFFLNDPTLAHPMETNAVSELLVTILELLPRWRNENGEKPLNSHFELLEETKKICNRCKMDTEYPVERSYGLTVAANSLREFKASQFFYLFLSAFEDFTFENILKVIRITLMMPCDKEGCGKRSYVDRMINKLPYVFTIALEWENNETEGEMLDTTSALATVIDISAVYKYEGDNLFTKYRLVSMVCFHGDEYNCVAYENKRWVRHFGSKKEVIGDWDSVLRSFVKLNMRPEILYFEN</sequence>
<accession>V4L5M7</accession>
<dbReference type="SUPFAM" id="SSF54001">
    <property type="entry name" value="Cysteine proteinases"/>
    <property type="match status" value="1"/>
</dbReference>
<protein>
    <recommendedName>
        <fullName evidence="4">Peptidase C19 ubiquitin carboxyl-terminal hydrolase domain-containing protein</fullName>
    </recommendedName>
</protein>
<dbReference type="InterPro" id="IPR052398">
    <property type="entry name" value="Ubiquitin_hydrolase_53/54"/>
</dbReference>
<feature type="non-terminal residue" evidence="5">
    <location>
        <position position="320"/>
    </location>
</feature>
<dbReference type="GO" id="GO:0016579">
    <property type="term" value="P:protein deubiquitination"/>
    <property type="evidence" value="ECO:0007669"/>
    <property type="project" value="InterPro"/>
</dbReference>
<evidence type="ECO:0000313" key="6">
    <source>
        <dbReference type="Proteomes" id="UP000030689"/>
    </source>
</evidence>
<dbReference type="Pfam" id="PF00443">
    <property type="entry name" value="UCH"/>
    <property type="match status" value="1"/>
</dbReference>
<dbReference type="Proteomes" id="UP000030689">
    <property type="component" value="Unassembled WGS sequence"/>
</dbReference>
<reference evidence="5 6" key="1">
    <citation type="journal article" date="2013" name="Front. Plant Sci.">
        <title>The Reference Genome of the Halophytic Plant Eutrema salsugineum.</title>
        <authorList>
            <person name="Yang R."/>
            <person name="Jarvis D.E."/>
            <person name="Chen H."/>
            <person name="Beilstein M.A."/>
            <person name="Grimwood J."/>
            <person name="Jenkins J."/>
            <person name="Shu S."/>
            <person name="Prochnik S."/>
            <person name="Xin M."/>
            <person name="Ma C."/>
            <person name="Schmutz J."/>
            <person name="Wing R.A."/>
            <person name="Mitchell-Olds T."/>
            <person name="Schumaker K.S."/>
            <person name="Wang X."/>
        </authorList>
    </citation>
    <scope>NUCLEOTIDE SEQUENCE [LARGE SCALE GENOMIC DNA]</scope>
</reference>
<feature type="region of interest" description="Disordered" evidence="3">
    <location>
        <begin position="1"/>
        <end position="46"/>
    </location>
</feature>
<dbReference type="Gramene" id="ESQ37597">
    <property type="protein sequence ID" value="ESQ37597"/>
    <property type="gene ID" value="EUTSA_v10003075mg"/>
</dbReference>
<feature type="domain" description="Peptidase C19 ubiquitin carboxyl-terminal hydrolase" evidence="4">
    <location>
        <begin position="38"/>
        <end position="288"/>
    </location>
</feature>
<feature type="compositionally biased region" description="Basic and acidic residues" evidence="3">
    <location>
        <begin position="30"/>
        <end position="44"/>
    </location>
</feature>
<dbReference type="PANTHER" id="PTHR22975">
    <property type="entry name" value="UBIQUITIN SPECIFIC PROTEINASE"/>
    <property type="match status" value="1"/>
</dbReference>
<name>V4L5M7_EUTSA</name>
<dbReference type="KEGG" id="eus:EUTSA_v10003075mg"/>
<evidence type="ECO:0000256" key="2">
    <source>
        <dbReference type="ARBA" id="ARBA00022801"/>
    </source>
</evidence>
<dbReference type="AlphaFoldDB" id="V4L5M7"/>
<dbReference type="OMA" id="LWKISVF"/>
<dbReference type="Gene3D" id="3.90.70.10">
    <property type="entry name" value="Cysteine proteinases"/>
    <property type="match status" value="1"/>
</dbReference>
<evidence type="ECO:0000259" key="4">
    <source>
        <dbReference type="Pfam" id="PF00443"/>
    </source>
</evidence>
<dbReference type="eggNOG" id="KOG1887">
    <property type="taxonomic scope" value="Eukaryota"/>
</dbReference>
<keyword evidence="6" id="KW-1185">Reference proteome</keyword>
<evidence type="ECO:0000313" key="5">
    <source>
        <dbReference type="EMBL" id="ESQ37597.1"/>
    </source>
</evidence>
<dbReference type="InterPro" id="IPR038765">
    <property type="entry name" value="Papain-like_cys_pep_sf"/>
</dbReference>
<gene>
    <name evidence="5" type="ORF">EUTSA_v10003075mg</name>
</gene>
<dbReference type="PANTHER" id="PTHR22975:SF9">
    <property type="entry name" value="ECHINUS SPLICE FORM 3"/>
    <property type="match status" value="1"/>
</dbReference>
<evidence type="ECO:0000256" key="1">
    <source>
        <dbReference type="ARBA" id="ARBA00022786"/>
    </source>
</evidence>
<dbReference type="InterPro" id="IPR001394">
    <property type="entry name" value="Peptidase_C19_UCH"/>
</dbReference>
<evidence type="ECO:0000256" key="3">
    <source>
        <dbReference type="SAM" id="MobiDB-lite"/>
    </source>
</evidence>
<feature type="compositionally biased region" description="Basic and acidic residues" evidence="3">
    <location>
        <begin position="1"/>
        <end position="23"/>
    </location>
</feature>